<feature type="non-terminal residue" evidence="1">
    <location>
        <position position="101"/>
    </location>
</feature>
<dbReference type="EMBL" id="LGTZ01000089">
    <property type="protein sequence ID" value="OJD27539.1"/>
    <property type="molecule type" value="Genomic_DNA"/>
</dbReference>
<evidence type="ECO:0000313" key="1">
    <source>
        <dbReference type="EMBL" id="OJD27539.1"/>
    </source>
</evidence>
<keyword evidence="2" id="KW-1185">Reference proteome</keyword>
<evidence type="ECO:0008006" key="3">
    <source>
        <dbReference type="Google" id="ProtNLM"/>
    </source>
</evidence>
<dbReference type="Proteomes" id="UP000242791">
    <property type="component" value="Unassembled WGS sequence"/>
</dbReference>
<reference evidence="1 2" key="1">
    <citation type="submission" date="2015-08" db="EMBL/GenBank/DDBJ databases">
        <title>Emmonsia species relationships and genome sequence.</title>
        <authorList>
            <person name="Cuomo C.A."/>
            <person name="Schwartz I.S."/>
            <person name="Kenyon C."/>
            <person name="De Hoog G.S."/>
            <person name="Govender N.P."/>
            <person name="Botha A."/>
            <person name="Moreno L."/>
            <person name="De Vries M."/>
            <person name="Munoz J.F."/>
            <person name="Stielow J.B."/>
        </authorList>
    </citation>
    <scope>NUCLEOTIDE SEQUENCE [LARGE SCALE GENOMIC DNA]</scope>
    <source>
        <strain evidence="1 2">EI222</strain>
    </source>
</reference>
<proteinExistence type="predicted"/>
<evidence type="ECO:0000313" key="2">
    <source>
        <dbReference type="Proteomes" id="UP000242791"/>
    </source>
</evidence>
<gene>
    <name evidence="1" type="ORF">ACJ73_01077</name>
</gene>
<sequence>MIANGDLEGAIDPTYLLETETELVDHEGHANDDDPVLSTLIDRPTTLTEAKRSPDWDYWQEAMRKEVKMFVAKKTYIVVEKTPEMDIVTNLVRHGLHSGIS</sequence>
<dbReference type="AlphaFoldDB" id="A0A1J9R5A1"/>
<dbReference type="OrthoDB" id="2673594at2759"/>
<comment type="caution">
    <text evidence="1">The sequence shown here is derived from an EMBL/GenBank/DDBJ whole genome shotgun (WGS) entry which is preliminary data.</text>
</comment>
<protein>
    <recommendedName>
        <fullName evidence="3">Reverse transcriptase Ty1/copia-type domain-containing protein</fullName>
    </recommendedName>
</protein>
<name>A0A1J9R5A1_9EURO</name>
<dbReference type="VEuPathDB" id="FungiDB:ACJ73_01077"/>
<organism evidence="1 2">
    <name type="scientific">Blastomyces percursus</name>
    <dbReference type="NCBI Taxonomy" id="1658174"/>
    <lineage>
        <taxon>Eukaryota</taxon>
        <taxon>Fungi</taxon>
        <taxon>Dikarya</taxon>
        <taxon>Ascomycota</taxon>
        <taxon>Pezizomycotina</taxon>
        <taxon>Eurotiomycetes</taxon>
        <taxon>Eurotiomycetidae</taxon>
        <taxon>Onygenales</taxon>
        <taxon>Ajellomycetaceae</taxon>
        <taxon>Blastomyces</taxon>
    </lineage>
</organism>
<accession>A0A1J9R5A1</accession>